<keyword evidence="2" id="KW-1133">Transmembrane helix</keyword>
<feature type="compositionally biased region" description="Pro residues" evidence="1">
    <location>
        <begin position="87"/>
        <end position="100"/>
    </location>
</feature>
<evidence type="ECO:0000256" key="2">
    <source>
        <dbReference type="SAM" id="Phobius"/>
    </source>
</evidence>
<evidence type="ECO:0000256" key="1">
    <source>
        <dbReference type="SAM" id="MobiDB-lite"/>
    </source>
</evidence>
<proteinExistence type="predicted"/>
<feature type="transmembrane region" description="Helical" evidence="2">
    <location>
        <begin position="152"/>
        <end position="173"/>
    </location>
</feature>
<feature type="transmembrane region" description="Helical" evidence="2">
    <location>
        <begin position="194"/>
        <end position="215"/>
    </location>
</feature>
<feature type="compositionally biased region" description="Acidic residues" evidence="1">
    <location>
        <begin position="73"/>
        <end position="86"/>
    </location>
</feature>
<dbReference type="EMBL" id="PVNL01000013">
    <property type="protein sequence ID" value="PRQ09763.1"/>
    <property type="molecule type" value="Genomic_DNA"/>
</dbReference>
<protein>
    <submittedName>
        <fullName evidence="3">Uncharacterized protein</fullName>
    </submittedName>
</protein>
<dbReference type="RefSeq" id="WP_146157250.1">
    <property type="nucleotide sequence ID" value="NZ_PVNL01000013.1"/>
</dbReference>
<evidence type="ECO:0000313" key="4">
    <source>
        <dbReference type="Proteomes" id="UP000238823"/>
    </source>
</evidence>
<feature type="transmembrane region" description="Helical" evidence="2">
    <location>
        <begin position="120"/>
        <end position="140"/>
    </location>
</feature>
<dbReference type="AlphaFoldDB" id="A0A2S9YXE2"/>
<evidence type="ECO:0000313" key="3">
    <source>
        <dbReference type="EMBL" id="PRQ09763.1"/>
    </source>
</evidence>
<accession>A0A2S9YXE2</accession>
<feature type="transmembrane region" description="Helical" evidence="2">
    <location>
        <begin position="235"/>
        <end position="253"/>
    </location>
</feature>
<keyword evidence="2" id="KW-0812">Transmembrane</keyword>
<keyword evidence="2" id="KW-0472">Membrane</keyword>
<organism evidence="3 4">
    <name type="scientific">Enhygromyxa salina</name>
    <dbReference type="NCBI Taxonomy" id="215803"/>
    <lineage>
        <taxon>Bacteria</taxon>
        <taxon>Pseudomonadati</taxon>
        <taxon>Myxococcota</taxon>
        <taxon>Polyangia</taxon>
        <taxon>Nannocystales</taxon>
        <taxon>Nannocystaceae</taxon>
        <taxon>Enhygromyxa</taxon>
    </lineage>
</organism>
<comment type="caution">
    <text evidence="3">The sequence shown here is derived from an EMBL/GenBank/DDBJ whole genome shotgun (WGS) entry which is preliminary data.</text>
</comment>
<feature type="region of interest" description="Disordered" evidence="1">
    <location>
        <begin position="31"/>
        <end position="102"/>
    </location>
</feature>
<dbReference type="Proteomes" id="UP000238823">
    <property type="component" value="Unassembled WGS sequence"/>
</dbReference>
<reference evidence="3 4" key="1">
    <citation type="submission" date="2018-03" db="EMBL/GenBank/DDBJ databases">
        <title>Draft Genome Sequences of the Obligatory Marine Myxobacteria Enhygromyxa salina SWB007.</title>
        <authorList>
            <person name="Poehlein A."/>
            <person name="Moghaddam J.A."/>
            <person name="Harms H."/>
            <person name="Alanjari M."/>
            <person name="Koenig G.M."/>
            <person name="Daniel R."/>
            <person name="Schaeberle T.F."/>
        </authorList>
    </citation>
    <scope>NUCLEOTIDE SEQUENCE [LARGE SCALE GENOMIC DNA]</scope>
    <source>
        <strain evidence="3 4">SWB007</strain>
    </source>
</reference>
<gene>
    <name evidence="3" type="ORF">ENSA7_05180</name>
</gene>
<sequence>MIGLKHDYSARLVALAVALGLATAPLGRAWAGSPNPSAELSPSDGHFIVAPPEGDPQVEGPHALKIADSEHTDDADDESTELEAEPETPPAPTIDPPLDPPLDFGPRLVDTKRPNAGTGMIAIGSVSMVGSFAMAVTAMAGPGWFEVDRKRAVVIGASAIPLGLFSVAMLVHGSRASKKYRSWASRNQLNPPDTGTGMMVGGAVLAVGFAAPAVYTAQVAIERPGDAIRQWAPTALLGSLSLVGVGLLAGGMFRRSKFKTWERTGYVLPGTMAMKGGGGLSISGRF</sequence>
<name>A0A2S9YXE2_9BACT</name>